<accession>A0AAN6Z9X4</accession>
<reference evidence="1" key="2">
    <citation type="submission" date="2023-05" db="EMBL/GenBank/DDBJ databases">
        <authorList>
            <consortium name="Lawrence Berkeley National Laboratory"/>
            <person name="Steindorff A."/>
            <person name="Hensen N."/>
            <person name="Bonometti L."/>
            <person name="Westerberg I."/>
            <person name="Brannstrom I.O."/>
            <person name="Guillou S."/>
            <person name="Cros-Aarteil S."/>
            <person name="Calhoun S."/>
            <person name="Haridas S."/>
            <person name="Kuo A."/>
            <person name="Mondo S."/>
            <person name="Pangilinan J."/>
            <person name="Riley R."/>
            <person name="Labutti K."/>
            <person name="Andreopoulos B."/>
            <person name="Lipzen A."/>
            <person name="Chen C."/>
            <person name="Yanf M."/>
            <person name="Daum C."/>
            <person name="Ng V."/>
            <person name="Clum A."/>
            <person name="Ohm R."/>
            <person name="Martin F."/>
            <person name="Silar P."/>
            <person name="Natvig D."/>
            <person name="Lalanne C."/>
            <person name="Gautier V."/>
            <person name="Ament-Velasquez S.L."/>
            <person name="Kruys A."/>
            <person name="Hutchinson M.I."/>
            <person name="Powell A.J."/>
            <person name="Barry K."/>
            <person name="Miller A.N."/>
            <person name="Grigoriev I.V."/>
            <person name="Debuchy R."/>
            <person name="Gladieux P."/>
            <person name="Thoren M.H."/>
            <person name="Johannesson H."/>
        </authorList>
    </citation>
    <scope>NUCLEOTIDE SEQUENCE</scope>
    <source>
        <strain evidence="1">CBS 123565</strain>
    </source>
</reference>
<evidence type="ECO:0008006" key="3">
    <source>
        <dbReference type="Google" id="ProtNLM"/>
    </source>
</evidence>
<evidence type="ECO:0000313" key="2">
    <source>
        <dbReference type="Proteomes" id="UP001304895"/>
    </source>
</evidence>
<dbReference type="EMBL" id="MU853426">
    <property type="protein sequence ID" value="KAK4131255.1"/>
    <property type="molecule type" value="Genomic_DNA"/>
</dbReference>
<name>A0AAN6Z9X4_9PEZI</name>
<dbReference type="Pfam" id="PF12224">
    <property type="entry name" value="Amidoligase_2"/>
    <property type="match status" value="1"/>
</dbReference>
<feature type="non-terminal residue" evidence="1">
    <location>
        <position position="1"/>
    </location>
</feature>
<sequence length="354" mass="40395">KPIFGIEIEIFVKVKPDVERDVMDYRSAGAAAQLPAYWQSWDFGLTNRQSKSLVKKQAIQRQCVKMALSALITEALAGGVEIISPPMSVARRWQSEIREVFDAIGEQFDLWTHPVTSCHVHVSPGPKSKAKYTEEQLVKIAKGAFFWEKALRKMLPHDRRKNEYAKANYKAFATAKYRGVEAKSWNPVFKAIDNEMSRFKSHKQGQQKCFSIKIAGGALREPDHKYRKERYLSTNFLPLTRIGTVELRRQGGVASAETAIHRVLLAVTLHVSARRYDFDAAARRKDHPTAKELIAELQGCMKTLPRTCYGTRFIHWLEQCVEDYRGADPMSEREVNARERKLHDRSGASVYSLP</sequence>
<dbReference type="Proteomes" id="UP001304895">
    <property type="component" value="Unassembled WGS sequence"/>
</dbReference>
<gene>
    <name evidence="1" type="ORF">BT67DRAFT_360793</name>
</gene>
<reference evidence="1" key="1">
    <citation type="journal article" date="2023" name="Mol. Phylogenet. Evol.">
        <title>Genome-scale phylogeny and comparative genomics of the fungal order Sordariales.</title>
        <authorList>
            <person name="Hensen N."/>
            <person name="Bonometti L."/>
            <person name="Westerberg I."/>
            <person name="Brannstrom I.O."/>
            <person name="Guillou S."/>
            <person name="Cros-Aarteil S."/>
            <person name="Calhoun S."/>
            <person name="Haridas S."/>
            <person name="Kuo A."/>
            <person name="Mondo S."/>
            <person name="Pangilinan J."/>
            <person name="Riley R."/>
            <person name="LaButti K."/>
            <person name="Andreopoulos B."/>
            <person name="Lipzen A."/>
            <person name="Chen C."/>
            <person name="Yan M."/>
            <person name="Daum C."/>
            <person name="Ng V."/>
            <person name="Clum A."/>
            <person name="Steindorff A."/>
            <person name="Ohm R.A."/>
            <person name="Martin F."/>
            <person name="Silar P."/>
            <person name="Natvig D.O."/>
            <person name="Lalanne C."/>
            <person name="Gautier V."/>
            <person name="Ament-Velasquez S.L."/>
            <person name="Kruys A."/>
            <person name="Hutchinson M.I."/>
            <person name="Powell A.J."/>
            <person name="Barry K."/>
            <person name="Miller A.N."/>
            <person name="Grigoriev I.V."/>
            <person name="Debuchy R."/>
            <person name="Gladieux P."/>
            <person name="Hiltunen Thoren M."/>
            <person name="Johannesson H."/>
        </authorList>
    </citation>
    <scope>NUCLEOTIDE SEQUENCE</scope>
    <source>
        <strain evidence="1">CBS 123565</strain>
    </source>
</reference>
<dbReference type="InterPro" id="IPR022025">
    <property type="entry name" value="Amidoligase_2"/>
</dbReference>
<feature type="non-terminal residue" evidence="1">
    <location>
        <position position="354"/>
    </location>
</feature>
<organism evidence="1 2">
    <name type="scientific">Trichocladium antarcticum</name>
    <dbReference type="NCBI Taxonomy" id="1450529"/>
    <lineage>
        <taxon>Eukaryota</taxon>
        <taxon>Fungi</taxon>
        <taxon>Dikarya</taxon>
        <taxon>Ascomycota</taxon>
        <taxon>Pezizomycotina</taxon>
        <taxon>Sordariomycetes</taxon>
        <taxon>Sordariomycetidae</taxon>
        <taxon>Sordariales</taxon>
        <taxon>Chaetomiaceae</taxon>
        <taxon>Trichocladium</taxon>
    </lineage>
</organism>
<evidence type="ECO:0000313" key="1">
    <source>
        <dbReference type="EMBL" id="KAK4131255.1"/>
    </source>
</evidence>
<dbReference type="AlphaFoldDB" id="A0AAN6Z9X4"/>
<protein>
    <recommendedName>
        <fullName evidence="3">Amidoligase enzyme</fullName>
    </recommendedName>
</protein>
<comment type="caution">
    <text evidence="1">The sequence shown here is derived from an EMBL/GenBank/DDBJ whole genome shotgun (WGS) entry which is preliminary data.</text>
</comment>
<keyword evidence="2" id="KW-1185">Reference proteome</keyword>
<proteinExistence type="predicted"/>